<feature type="region of interest" description="Disordered" evidence="1">
    <location>
        <begin position="1"/>
        <end position="28"/>
    </location>
</feature>
<keyword evidence="3" id="KW-1185">Reference proteome</keyword>
<evidence type="ECO:0000313" key="2">
    <source>
        <dbReference type="EMBL" id="CAI2387679.1"/>
    </source>
</evidence>
<evidence type="ECO:0000256" key="1">
    <source>
        <dbReference type="SAM" id="MobiDB-lite"/>
    </source>
</evidence>
<reference evidence="2" key="1">
    <citation type="submission" date="2023-07" db="EMBL/GenBank/DDBJ databases">
        <authorList>
            <consortium name="AG Swart"/>
            <person name="Singh M."/>
            <person name="Singh A."/>
            <person name="Seah K."/>
            <person name="Emmerich C."/>
        </authorList>
    </citation>
    <scope>NUCLEOTIDE SEQUENCE</scope>
    <source>
        <strain evidence="2">DP1</strain>
    </source>
</reference>
<dbReference type="EMBL" id="CAMPGE010030171">
    <property type="protein sequence ID" value="CAI2387679.1"/>
    <property type="molecule type" value="Genomic_DNA"/>
</dbReference>
<sequence>MSDYIHNNAVNKDYSPSNSMGNSTNSLQEPDYIIMPKQVHQTPEVQIKQKKEVEHKNEHQNVLYSNEYLTTLLTELPNSKKSKKKNKKLKSKNKIPFTNKVVHNTLNSQSRVISKLSNSVGELPRQKKFPASFAKFPMFSKKHQLSKDKLIQNGQRKNILCVWKSNKSKERNTSEMSLIEVSGDQTPQRKPQVYNSYENIMQSKKNYEDNFFQILHKNMKVKDKKSAQIKGSQDSNTVVISKDNTISRISNSKPIRELPIVSLGGLFDLAEVNKNLKNTRKFDTVVNEKTDVPKKPSTDQQVKKSQGSSHLDNQKIFVVKNPDKDLTEEEEEMVFLKSKYNNRSIRSRKSTRRSKIKRVQTGRKSRKNENSSRDHIYNLRDDILISRFQRGQSNNENQPYVSVNLISSEDGKEIPSPAKFMKHKFEISSSDEHHKIKSLNLMMGNRCVKKARLRRRSSKLQINTVNEENHPRSPNEPRLIDVEKVYRNFSKQKITRRLEQNHSYEPASKYENYEKIKLEGCLISSKNNIKVKDRIFHQIDMEKLKNDISVKDPHKVSEHSSRGTLRQYKLYQNIQQEFEKLSGKTKDAYSKKDTRNQGMWFNNQLTEMNSQRLNIKSSADNIRSRKMLYHSGRVFQAKTILQKILGIPNS</sequence>
<feature type="region of interest" description="Disordered" evidence="1">
    <location>
        <begin position="344"/>
        <end position="375"/>
    </location>
</feature>
<dbReference type="Proteomes" id="UP001295684">
    <property type="component" value="Unassembled WGS sequence"/>
</dbReference>
<comment type="caution">
    <text evidence="2">The sequence shown here is derived from an EMBL/GenBank/DDBJ whole genome shotgun (WGS) entry which is preliminary data.</text>
</comment>
<name>A0AAD2DAX9_EUPCR</name>
<accession>A0AAD2DAX9</accession>
<feature type="compositionally biased region" description="Polar residues" evidence="1">
    <location>
        <begin position="8"/>
        <end position="28"/>
    </location>
</feature>
<evidence type="ECO:0000313" key="3">
    <source>
        <dbReference type="Proteomes" id="UP001295684"/>
    </source>
</evidence>
<dbReference type="AlphaFoldDB" id="A0AAD2DAX9"/>
<proteinExistence type="predicted"/>
<protein>
    <submittedName>
        <fullName evidence="2">Uncharacterized protein</fullName>
    </submittedName>
</protein>
<organism evidence="2 3">
    <name type="scientific">Euplotes crassus</name>
    <dbReference type="NCBI Taxonomy" id="5936"/>
    <lineage>
        <taxon>Eukaryota</taxon>
        <taxon>Sar</taxon>
        <taxon>Alveolata</taxon>
        <taxon>Ciliophora</taxon>
        <taxon>Intramacronucleata</taxon>
        <taxon>Spirotrichea</taxon>
        <taxon>Hypotrichia</taxon>
        <taxon>Euplotida</taxon>
        <taxon>Euplotidae</taxon>
        <taxon>Moneuplotes</taxon>
    </lineage>
</organism>
<feature type="region of interest" description="Disordered" evidence="1">
    <location>
        <begin position="289"/>
        <end position="311"/>
    </location>
</feature>
<feature type="compositionally biased region" description="Polar residues" evidence="1">
    <location>
        <begin position="298"/>
        <end position="311"/>
    </location>
</feature>
<gene>
    <name evidence="2" type="ORF">ECRASSUSDP1_LOCUS29313</name>
</gene>
<feature type="compositionally biased region" description="Basic residues" evidence="1">
    <location>
        <begin position="345"/>
        <end position="366"/>
    </location>
</feature>